<name>A0A0C2WPQ4_SERVB</name>
<accession>A0A0C2WPQ4</accession>
<keyword evidence="2" id="KW-0732">Signal</keyword>
<proteinExistence type="predicted"/>
<evidence type="ECO:0000256" key="1">
    <source>
        <dbReference type="SAM" id="MobiDB-lite"/>
    </source>
</evidence>
<dbReference type="HOGENOM" id="CLU_1603749_0_0_1"/>
<protein>
    <submittedName>
        <fullName evidence="3">Uncharacterized protein</fullName>
    </submittedName>
</protein>
<reference evidence="4" key="2">
    <citation type="submission" date="2015-01" db="EMBL/GenBank/DDBJ databases">
        <title>Evolutionary Origins and Diversification of the Mycorrhizal Mutualists.</title>
        <authorList>
            <consortium name="DOE Joint Genome Institute"/>
            <consortium name="Mycorrhizal Genomics Consortium"/>
            <person name="Kohler A."/>
            <person name="Kuo A."/>
            <person name="Nagy L.G."/>
            <person name="Floudas D."/>
            <person name="Copeland A."/>
            <person name="Barry K.W."/>
            <person name="Cichocki N."/>
            <person name="Veneault-Fourrey C."/>
            <person name="LaButti K."/>
            <person name="Lindquist E.A."/>
            <person name="Lipzen A."/>
            <person name="Lundell T."/>
            <person name="Morin E."/>
            <person name="Murat C."/>
            <person name="Riley R."/>
            <person name="Ohm R."/>
            <person name="Sun H."/>
            <person name="Tunlid A."/>
            <person name="Henrissat B."/>
            <person name="Grigoriev I.V."/>
            <person name="Hibbett D.S."/>
            <person name="Martin F."/>
        </authorList>
    </citation>
    <scope>NUCLEOTIDE SEQUENCE [LARGE SCALE GENOMIC DNA]</scope>
    <source>
        <strain evidence="4">MAFF 305830</strain>
    </source>
</reference>
<dbReference type="AlphaFoldDB" id="A0A0C2WPQ4"/>
<evidence type="ECO:0000256" key="2">
    <source>
        <dbReference type="SAM" id="SignalP"/>
    </source>
</evidence>
<sequence>MLKLSLLTFIISASLVGAADVGVINCLIAYPCKPTPTITYTTTEYTTKTIVPPCPPPPFLKRALVDSPQLKRDDILPCTRCPLPTVAKTTVVTSSVTLTTYLPCPTWSHTIPTSSGSTTSVSSSLPTGTTGDPTPPPFPTITPDPSDPGAVTPPPMPTIDPDPEDI</sequence>
<evidence type="ECO:0000313" key="4">
    <source>
        <dbReference type="Proteomes" id="UP000054097"/>
    </source>
</evidence>
<feature type="compositionally biased region" description="Pro residues" evidence="1">
    <location>
        <begin position="133"/>
        <end position="160"/>
    </location>
</feature>
<evidence type="ECO:0000313" key="3">
    <source>
        <dbReference type="EMBL" id="KIM28188.1"/>
    </source>
</evidence>
<feature type="compositionally biased region" description="Low complexity" evidence="1">
    <location>
        <begin position="112"/>
        <end position="132"/>
    </location>
</feature>
<gene>
    <name evidence="3" type="ORF">M408DRAFT_23893</name>
</gene>
<feature type="region of interest" description="Disordered" evidence="1">
    <location>
        <begin position="112"/>
        <end position="166"/>
    </location>
</feature>
<feature type="chain" id="PRO_5002158121" evidence="2">
    <location>
        <begin position="19"/>
        <end position="166"/>
    </location>
</feature>
<feature type="signal peptide" evidence="2">
    <location>
        <begin position="1"/>
        <end position="18"/>
    </location>
</feature>
<reference evidence="3 4" key="1">
    <citation type="submission" date="2014-04" db="EMBL/GenBank/DDBJ databases">
        <authorList>
            <consortium name="DOE Joint Genome Institute"/>
            <person name="Kuo A."/>
            <person name="Zuccaro A."/>
            <person name="Kohler A."/>
            <person name="Nagy L.G."/>
            <person name="Floudas D."/>
            <person name="Copeland A."/>
            <person name="Barry K.W."/>
            <person name="Cichocki N."/>
            <person name="Veneault-Fourrey C."/>
            <person name="LaButti K."/>
            <person name="Lindquist E.A."/>
            <person name="Lipzen A."/>
            <person name="Lundell T."/>
            <person name="Morin E."/>
            <person name="Murat C."/>
            <person name="Sun H."/>
            <person name="Tunlid A."/>
            <person name="Henrissat B."/>
            <person name="Grigoriev I.V."/>
            <person name="Hibbett D.S."/>
            <person name="Martin F."/>
            <person name="Nordberg H.P."/>
            <person name="Cantor M.N."/>
            <person name="Hua S.X."/>
        </authorList>
    </citation>
    <scope>NUCLEOTIDE SEQUENCE [LARGE SCALE GENOMIC DNA]</scope>
    <source>
        <strain evidence="3 4">MAFF 305830</strain>
    </source>
</reference>
<dbReference type="EMBL" id="KN824294">
    <property type="protein sequence ID" value="KIM28188.1"/>
    <property type="molecule type" value="Genomic_DNA"/>
</dbReference>
<organism evidence="3 4">
    <name type="scientific">Serendipita vermifera MAFF 305830</name>
    <dbReference type="NCBI Taxonomy" id="933852"/>
    <lineage>
        <taxon>Eukaryota</taxon>
        <taxon>Fungi</taxon>
        <taxon>Dikarya</taxon>
        <taxon>Basidiomycota</taxon>
        <taxon>Agaricomycotina</taxon>
        <taxon>Agaricomycetes</taxon>
        <taxon>Sebacinales</taxon>
        <taxon>Serendipitaceae</taxon>
        <taxon>Serendipita</taxon>
    </lineage>
</organism>
<dbReference type="Proteomes" id="UP000054097">
    <property type="component" value="Unassembled WGS sequence"/>
</dbReference>
<keyword evidence="4" id="KW-1185">Reference proteome</keyword>